<evidence type="ECO:0000313" key="3">
    <source>
        <dbReference type="Proteomes" id="UP000823749"/>
    </source>
</evidence>
<evidence type="ECO:0000256" key="1">
    <source>
        <dbReference type="SAM" id="Phobius"/>
    </source>
</evidence>
<dbReference type="AlphaFoldDB" id="A0AAV6LFN0"/>
<gene>
    <name evidence="2" type="ORF">RHGRI_000095</name>
</gene>
<name>A0AAV6LFN0_9ERIC</name>
<reference evidence="2" key="1">
    <citation type="submission" date="2020-08" db="EMBL/GenBank/DDBJ databases">
        <title>Plant Genome Project.</title>
        <authorList>
            <person name="Zhang R.-G."/>
        </authorList>
    </citation>
    <scope>NUCLEOTIDE SEQUENCE</scope>
    <source>
        <strain evidence="2">WSP0</strain>
        <tissue evidence="2">Leaf</tissue>
    </source>
</reference>
<keyword evidence="1" id="KW-1133">Transmembrane helix</keyword>
<keyword evidence="1" id="KW-0812">Transmembrane</keyword>
<comment type="caution">
    <text evidence="2">The sequence shown here is derived from an EMBL/GenBank/DDBJ whole genome shotgun (WGS) entry which is preliminary data.</text>
</comment>
<protein>
    <submittedName>
        <fullName evidence="2">Uncharacterized protein</fullName>
    </submittedName>
</protein>
<keyword evidence="3" id="KW-1185">Reference proteome</keyword>
<proteinExistence type="predicted"/>
<dbReference type="Proteomes" id="UP000823749">
    <property type="component" value="Chromosome 1"/>
</dbReference>
<keyword evidence="1" id="KW-0472">Membrane</keyword>
<evidence type="ECO:0000313" key="2">
    <source>
        <dbReference type="EMBL" id="KAG5563781.1"/>
    </source>
</evidence>
<organism evidence="2 3">
    <name type="scientific">Rhododendron griersonianum</name>
    <dbReference type="NCBI Taxonomy" id="479676"/>
    <lineage>
        <taxon>Eukaryota</taxon>
        <taxon>Viridiplantae</taxon>
        <taxon>Streptophyta</taxon>
        <taxon>Embryophyta</taxon>
        <taxon>Tracheophyta</taxon>
        <taxon>Spermatophyta</taxon>
        <taxon>Magnoliopsida</taxon>
        <taxon>eudicotyledons</taxon>
        <taxon>Gunneridae</taxon>
        <taxon>Pentapetalae</taxon>
        <taxon>asterids</taxon>
        <taxon>Ericales</taxon>
        <taxon>Ericaceae</taxon>
        <taxon>Ericoideae</taxon>
        <taxon>Rhodoreae</taxon>
        <taxon>Rhododendron</taxon>
    </lineage>
</organism>
<sequence>MQLCCYSGSLYLCSNFVAFGVLPLDGLLMQLCCYSGSLYLCSNFVAFGVLLLDGLFSAVSGMLLTS</sequence>
<dbReference type="EMBL" id="JACTNZ010000001">
    <property type="protein sequence ID" value="KAG5563781.1"/>
    <property type="molecule type" value="Genomic_DNA"/>
</dbReference>
<feature type="transmembrane region" description="Helical" evidence="1">
    <location>
        <begin position="44"/>
        <end position="64"/>
    </location>
</feature>
<accession>A0AAV6LFN0</accession>